<dbReference type="Pfam" id="PF00892">
    <property type="entry name" value="EamA"/>
    <property type="match status" value="1"/>
</dbReference>
<feature type="domain" description="EamA" evidence="12">
    <location>
        <begin position="53"/>
        <end position="120"/>
    </location>
</feature>
<gene>
    <name evidence="13" type="ORF">CJD38_14230</name>
</gene>
<evidence type="ECO:0000256" key="3">
    <source>
        <dbReference type="ARBA" id="ARBA00022516"/>
    </source>
</evidence>
<dbReference type="EMBL" id="QANS01000005">
    <property type="protein sequence ID" value="PTU30653.1"/>
    <property type="molecule type" value="Genomic_DNA"/>
</dbReference>
<dbReference type="PANTHER" id="PTHR30561">
    <property type="entry name" value="SMR FAMILY PROTON-DEPENDENT DRUG EFFLUX TRANSPORTER SUGE"/>
    <property type="match status" value="1"/>
</dbReference>
<dbReference type="InterPro" id="IPR037185">
    <property type="entry name" value="EmrE-like"/>
</dbReference>
<feature type="transmembrane region" description="Helical" evidence="11">
    <location>
        <begin position="104"/>
        <end position="121"/>
    </location>
</feature>
<dbReference type="InterPro" id="IPR000390">
    <property type="entry name" value="Small_drug/metabolite_transptr"/>
</dbReference>
<dbReference type="SUPFAM" id="SSF103481">
    <property type="entry name" value="Multidrug resistance efflux transporter EmrE"/>
    <property type="match status" value="1"/>
</dbReference>
<comment type="caution">
    <text evidence="13">The sequence shown here is derived from an EMBL/GenBank/DDBJ whole genome shotgun (WGS) entry which is preliminary data.</text>
</comment>
<evidence type="ECO:0000256" key="11">
    <source>
        <dbReference type="SAM" id="Phobius"/>
    </source>
</evidence>
<evidence type="ECO:0000313" key="14">
    <source>
        <dbReference type="Proteomes" id="UP000244248"/>
    </source>
</evidence>
<evidence type="ECO:0000313" key="13">
    <source>
        <dbReference type="EMBL" id="PTU30653.1"/>
    </source>
</evidence>
<dbReference type="RefSeq" id="WP_107941025.1">
    <property type="nucleotide sequence ID" value="NZ_QANS01000005.1"/>
</dbReference>
<feature type="transmembrane region" description="Helical" evidence="11">
    <location>
        <begin position="52"/>
        <end position="71"/>
    </location>
</feature>
<dbReference type="OrthoDB" id="6058674at2"/>
<evidence type="ECO:0000256" key="2">
    <source>
        <dbReference type="ARBA" id="ARBA00022475"/>
    </source>
</evidence>
<keyword evidence="3" id="KW-0444">Lipid biosynthesis</keyword>
<dbReference type="PANTHER" id="PTHR30561:SF9">
    <property type="entry name" value="4-AMINO-4-DEOXY-L-ARABINOSE-PHOSPHOUNDECAPRENOL FLIPPASE SUBUNIT ARNF-RELATED"/>
    <property type="match status" value="1"/>
</dbReference>
<evidence type="ECO:0000256" key="4">
    <source>
        <dbReference type="ARBA" id="ARBA00022519"/>
    </source>
</evidence>
<keyword evidence="13" id="KW-0808">Transferase</keyword>
<evidence type="ECO:0000256" key="10">
    <source>
        <dbReference type="ARBA" id="ARBA00023136"/>
    </source>
</evidence>
<evidence type="ECO:0000256" key="7">
    <source>
        <dbReference type="ARBA" id="ARBA00022985"/>
    </source>
</evidence>
<sequence length="124" mass="13407">MKALEFGLIVFGVMLNAAAQLLLKAGTRTIGQFEFSAANVWPIGWSMATNPHIVGGLSCYVVSVIVWIMALSRVEVSIAYPMLSLGYIVNAIFAWWLFGEAITVTRVVGMGIIIIGVYLVAKPT</sequence>
<keyword evidence="10 11" id="KW-0472">Membrane</keyword>
<accession>A0A2T5MDK9</accession>
<dbReference type="GO" id="GO:0005886">
    <property type="term" value="C:plasma membrane"/>
    <property type="evidence" value="ECO:0007669"/>
    <property type="project" value="UniProtKB-SubCell"/>
</dbReference>
<organism evidence="13 14">
    <name type="scientific">Stenotrophobium rhamnosiphilum</name>
    <dbReference type="NCBI Taxonomy" id="2029166"/>
    <lineage>
        <taxon>Bacteria</taxon>
        <taxon>Pseudomonadati</taxon>
        <taxon>Pseudomonadota</taxon>
        <taxon>Gammaproteobacteria</taxon>
        <taxon>Nevskiales</taxon>
        <taxon>Nevskiaceae</taxon>
        <taxon>Stenotrophobium</taxon>
    </lineage>
</organism>
<dbReference type="GO" id="GO:0022857">
    <property type="term" value="F:transmembrane transporter activity"/>
    <property type="evidence" value="ECO:0007669"/>
    <property type="project" value="InterPro"/>
</dbReference>
<keyword evidence="6 11" id="KW-0812">Transmembrane</keyword>
<evidence type="ECO:0000259" key="12">
    <source>
        <dbReference type="Pfam" id="PF00892"/>
    </source>
</evidence>
<keyword evidence="9" id="KW-0443">Lipid metabolism</keyword>
<comment type="subcellular location">
    <subcellularLocation>
        <location evidence="1">Cell membrane</location>
        <topology evidence="1">Multi-pass membrane protein</topology>
    </subcellularLocation>
</comment>
<keyword evidence="7" id="KW-0448">Lipopolysaccharide biosynthesis</keyword>
<proteinExistence type="predicted"/>
<keyword evidence="4" id="KW-0997">Cell inner membrane</keyword>
<dbReference type="AlphaFoldDB" id="A0A2T5MDK9"/>
<dbReference type="InterPro" id="IPR000620">
    <property type="entry name" value="EamA_dom"/>
</dbReference>
<name>A0A2T5MDK9_9GAMM</name>
<keyword evidence="8 11" id="KW-1133">Transmembrane helix</keyword>
<dbReference type="Proteomes" id="UP000244248">
    <property type="component" value="Unassembled WGS sequence"/>
</dbReference>
<evidence type="ECO:0000256" key="9">
    <source>
        <dbReference type="ARBA" id="ARBA00023098"/>
    </source>
</evidence>
<evidence type="ECO:0000256" key="6">
    <source>
        <dbReference type="ARBA" id="ARBA00022692"/>
    </source>
</evidence>
<evidence type="ECO:0000256" key="8">
    <source>
        <dbReference type="ARBA" id="ARBA00022989"/>
    </source>
</evidence>
<reference evidence="13 14" key="1">
    <citation type="submission" date="2018-04" db="EMBL/GenBank/DDBJ databases">
        <title>Novel species isolated from glacier.</title>
        <authorList>
            <person name="Liu Q."/>
            <person name="Xin Y.-H."/>
        </authorList>
    </citation>
    <scope>NUCLEOTIDE SEQUENCE [LARGE SCALE GENOMIC DNA]</scope>
    <source>
        <strain evidence="13 14">GT1R17</strain>
    </source>
</reference>
<keyword evidence="14" id="KW-1185">Reference proteome</keyword>
<dbReference type="GO" id="GO:0009103">
    <property type="term" value="P:lipopolysaccharide biosynthetic process"/>
    <property type="evidence" value="ECO:0007669"/>
    <property type="project" value="UniProtKB-KW"/>
</dbReference>
<keyword evidence="2" id="KW-1003">Cell membrane</keyword>
<dbReference type="GO" id="GO:0016740">
    <property type="term" value="F:transferase activity"/>
    <property type="evidence" value="ECO:0007669"/>
    <property type="project" value="UniProtKB-KW"/>
</dbReference>
<feature type="transmembrane region" description="Helical" evidence="11">
    <location>
        <begin position="78"/>
        <end position="98"/>
    </location>
</feature>
<keyword evidence="5" id="KW-0441">Lipid A biosynthesis</keyword>
<dbReference type="GO" id="GO:0009245">
    <property type="term" value="P:lipid A biosynthetic process"/>
    <property type="evidence" value="ECO:0007669"/>
    <property type="project" value="UniProtKB-KW"/>
</dbReference>
<evidence type="ECO:0000256" key="5">
    <source>
        <dbReference type="ARBA" id="ARBA00022556"/>
    </source>
</evidence>
<evidence type="ECO:0000256" key="1">
    <source>
        <dbReference type="ARBA" id="ARBA00004651"/>
    </source>
</evidence>
<dbReference type="Gene3D" id="1.10.3730.20">
    <property type="match status" value="1"/>
</dbReference>
<protein>
    <submittedName>
        <fullName evidence="13">4-amino-4-deoxy-L-arabinose transferase</fullName>
    </submittedName>
</protein>